<dbReference type="EMBL" id="BQNB010014895">
    <property type="protein sequence ID" value="GJT33632.1"/>
    <property type="molecule type" value="Genomic_DNA"/>
</dbReference>
<sequence length="251" mass="28132">MSSDSAVTYTSVHSEARSWSIPSEDPYEEAARQLLEQAPHPSEYVPDPMELEDHVPVYIPEPEHPEDLVPAEDEAPIEPYITEVAFAPTPPLPPPSFLPALIRPPHTRASMAQRRAIAPSIYHSLLPVGTSPLLPIPLPAPSTSRRADIPKAGTPPRKRLLLTSSNCEFWTYCWIGIHIMSSITAQQTKLDLELVSKEKRLEIRKCNGRLNPRKKQREPTFQVVLDALALTPCYSTFLTTADVPEVYMHQF</sequence>
<name>A0ABQ5D5G8_9ASTR</name>
<comment type="caution">
    <text evidence="2">The sequence shown here is derived from an EMBL/GenBank/DDBJ whole genome shotgun (WGS) entry which is preliminary data.</text>
</comment>
<dbReference type="Proteomes" id="UP001151760">
    <property type="component" value="Unassembled WGS sequence"/>
</dbReference>
<organism evidence="2 3">
    <name type="scientific">Tanacetum coccineum</name>
    <dbReference type="NCBI Taxonomy" id="301880"/>
    <lineage>
        <taxon>Eukaryota</taxon>
        <taxon>Viridiplantae</taxon>
        <taxon>Streptophyta</taxon>
        <taxon>Embryophyta</taxon>
        <taxon>Tracheophyta</taxon>
        <taxon>Spermatophyta</taxon>
        <taxon>Magnoliopsida</taxon>
        <taxon>eudicotyledons</taxon>
        <taxon>Gunneridae</taxon>
        <taxon>Pentapetalae</taxon>
        <taxon>asterids</taxon>
        <taxon>campanulids</taxon>
        <taxon>Asterales</taxon>
        <taxon>Asteraceae</taxon>
        <taxon>Asteroideae</taxon>
        <taxon>Anthemideae</taxon>
        <taxon>Anthemidinae</taxon>
        <taxon>Tanacetum</taxon>
    </lineage>
</organism>
<evidence type="ECO:0000313" key="2">
    <source>
        <dbReference type="EMBL" id="GJT33632.1"/>
    </source>
</evidence>
<protein>
    <submittedName>
        <fullName evidence="2">Uncharacterized protein</fullName>
    </submittedName>
</protein>
<evidence type="ECO:0000256" key="1">
    <source>
        <dbReference type="SAM" id="MobiDB-lite"/>
    </source>
</evidence>
<reference evidence="2" key="2">
    <citation type="submission" date="2022-01" db="EMBL/GenBank/DDBJ databases">
        <authorList>
            <person name="Yamashiro T."/>
            <person name="Shiraishi A."/>
            <person name="Satake H."/>
            <person name="Nakayama K."/>
        </authorList>
    </citation>
    <scope>NUCLEOTIDE SEQUENCE</scope>
</reference>
<accession>A0ABQ5D5G8</accession>
<proteinExistence type="predicted"/>
<keyword evidence="3" id="KW-1185">Reference proteome</keyword>
<feature type="region of interest" description="Disordered" evidence="1">
    <location>
        <begin position="1"/>
        <end position="32"/>
    </location>
</feature>
<gene>
    <name evidence="2" type="ORF">Tco_0924051</name>
</gene>
<feature type="compositionally biased region" description="Polar residues" evidence="1">
    <location>
        <begin position="1"/>
        <end position="13"/>
    </location>
</feature>
<evidence type="ECO:0000313" key="3">
    <source>
        <dbReference type="Proteomes" id="UP001151760"/>
    </source>
</evidence>
<reference evidence="2" key="1">
    <citation type="journal article" date="2022" name="Int. J. Mol. Sci.">
        <title>Draft Genome of Tanacetum Coccineum: Genomic Comparison of Closely Related Tanacetum-Family Plants.</title>
        <authorList>
            <person name="Yamashiro T."/>
            <person name="Shiraishi A."/>
            <person name="Nakayama K."/>
            <person name="Satake H."/>
        </authorList>
    </citation>
    <scope>NUCLEOTIDE SEQUENCE</scope>
</reference>